<dbReference type="GO" id="GO:0005324">
    <property type="term" value="F:long-chain fatty acid transmembrane transporter activity"/>
    <property type="evidence" value="ECO:0007669"/>
    <property type="project" value="TreeGrafter"/>
</dbReference>
<dbReference type="PANTHER" id="PTHR43107:SF21">
    <property type="entry name" value="FATTY ACID TRANSPORT PROTEIN 1, ISOFORM F-RELATED"/>
    <property type="match status" value="1"/>
</dbReference>
<evidence type="ECO:0000313" key="7">
    <source>
        <dbReference type="EMBL" id="KAF6215249.1"/>
    </source>
</evidence>
<dbReference type="InterPro" id="IPR000873">
    <property type="entry name" value="AMP-dep_synth/lig_dom"/>
</dbReference>
<dbReference type="Gene3D" id="3.30.300.30">
    <property type="match status" value="1"/>
</dbReference>
<reference evidence="7" key="1">
    <citation type="journal article" date="2021" name="Mol. Ecol. Resour.">
        <title>Apolygus lucorum genome provides insights into omnivorousness and mesophyll feeding.</title>
        <authorList>
            <person name="Liu Y."/>
            <person name="Liu H."/>
            <person name="Wang H."/>
            <person name="Huang T."/>
            <person name="Liu B."/>
            <person name="Yang B."/>
            <person name="Yin L."/>
            <person name="Li B."/>
            <person name="Zhang Y."/>
            <person name="Zhang S."/>
            <person name="Jiang F."/>
            <person name="Zhang X."/>
            <person name="Ren Y."/>
            <person name="Wang B."/>
            <person name="Wang S."/>
            <person name="Lu Y."/>
            <person name="Wu K."/>
            <person name="Fan W."/>
            <person name="Wang G."/>
        </authorList>
    </citation>
    <scope>NUCLEOTIDE SEQUENCE</scope>
    <source>
        <strain evidence="7">12Hb</strain>
    </source>
</reference>
<dbReference type="GO" id="GO:0005789">
    <property type="term" value="C:endoplasmic reticulum membrane"/>
    <property type="evidence" value="ECO:0007669"/>
    <property type="project" value="TreeGrafter"/>
</dbReference>
<evidence type="ECO:0000256" key="4">
    <source>
        <dbReference type="ARBA" id="ARBA00041297"/>
    </source>
</evidence>
<dbReference type="Pfam" id="PF00501">
    <property type="entry name" value="AMP-binding"/>
    <property type="match status" value="1"/>
</dbReference>
<evidence type="ECO:0000256" key="1">
    <source>
        <dbReference type="ARBA" id="ARBA00006432"/>
    </source>
</evidence>
<dbReference type="PROSITE" id="PS00455">
    <property type="entry name" value="AMP_BINDING"/>
    <property type="match status" value="1"/>
</dbReference>
<evidence type="ECO:0000256" key="2">
    <source>
        <dbReference type="ARBA" id="ARBA00022598"/>
    </source>
</evidence>
<keyword evidence="8" id="KW-1185">Reference proteome</keyword>
<dbReference type="Proteomes" id="UP000466442">
    <property type="component" value="Unassembled WGS sequence"/>
</dbReference>
<dbReference type="OrthoDB" id="288590at2759"/>
<comment type="caution">
    <text evidence="7">The sequence shown here is derived from an EMBL/GenBank/DDBJ whole genome shotgun (WGS) entry which is preliminary data.</text>
</comment>
<evidence type="ECO:0000313" key="8">
    <source>
        <dbReference type="Proteomes" id="UP000466442"/>
    </source>
</evidence>
<sequence>MLALIFIPSLEFWKSFLLDILTTTFPRDLMAIFVTLRVLLKSYYLKERNRTAYSEFKRNVLKHPDKTCFIFENEEWSFKMVDDYTSKVANAFRELNYKKGDVVAIFVNSRPEYVCLWLGLSRLGVVSSLVNVSLRGQSLKFCIEACQCRAIIFTSELAPAILSIRNDLVSSMCYFQLGGSPKEGVSNLENSLSLASDVFESPEKIDHTDHLVYIYTSGTTGFPKAAIIPHARFLLMGTFSTIMLGIDSSDRVYIPLPLYHTAGGLLGISMSLVGGCVGVITPKFSASNYVLDCIKYECTVAMFIGEMCRYILLQPSCLEDRAHQLRMIVSTGLRPNIWQAFKTRFSIPVVREIYGATEGNIQFASIDDKVGAIGFIPQCLPRAVRRFVGALVRVDPETQEPIRNHDGFCVECQVDELGMLLGLIPANNFSRVFSGYLNKRESEKKVISNVFKLGDRAFITGDLMSMDKYGYLYFKDRTGDTYRWKGENVATFEIETLLSSVVKHHECIVYGVQVGDFEGKAGMVAIVDPLREVDLDELAAYFEKNLSKNAIPLFIRLLPHTEITGTFRLKKTQLKKDGFDPSVVKDPLYFKQGKVYVELTKDVYEAILNGAIMI</sequence>
<evidence type="ECO:0000256" key="3">
    <source>
        <dbReference type="ARBA" id="ARBA00036527"/>
    </source>
</evidence>
<comment type="catalytic activity">
    <reaction evidence="3">
        <text>a very long-chain fatty acid + ATP + CoA = a very long-chain fatty acyl-CoA + AMP + diphosphate</text>
        <dbReference type="Rhea" id="RHEA:54536"/>
        <dbReference type="ChEBI" id="CHEBI:30616"/>
        <dbReference type="ChEBI" id="CHEBI:33019"/>
        <dbReference type="ChEBI" id="CHEBI:57287"/>
        <dbReference type="ChEBI" id="CHEBI:58950"/>
        <dbReference type="ChEBI" id="CHEBI:138261"/>
        <dbReference type="ChEBI" id="CHEBI:456215"/>
    </reaction>
    <physiologicalReaction direction="left-to-right" evidence="3">
        <dbReference type="Rhea" id="RHEA:54537"/>
    </physiologicalReaction>
</comment>
<dbReference type="EMBL" id="WIXP02000002">
    <property type="protein sequence ID" value="KAF6215249.1"/>
    <property type="molecule type" value="Genomic_DNA"/>
</dbReference>
<comment type="similarity">
    <text evidence="1">Belongs to the ATP-dependent AMP-binding enzyme family.</text>
</comment>
<dbReference type="GO" id="GO:0004467">
    <property type="term" value="F:long-chain fatty acid-CoA ligase activity"/>
    <property type="evidence" value="ECO:0007669"/>
    <property type="project" value="TreeGrafter"/>
</dbReference>
<evidence type="ECO:0000259" key="6">
    <source>
        <dbReference type="Pfam" id="PF00501"/>
    </source>
</evidence>
<gene>
    <name evidence="7" type="ORF">GE061_010001</name>
</gene>
<dbReference type="GO" id="GO:0044539">
    <property type="term" value="P:long-chain fatty acid import into cell"/>
    <property type="evidence" value="ECO:0007669"/>
    <property type="project" value="TreeGrafter"/>
</dbReference>
<dbReference type="GO" id="GO:0005886">
    <property type="term" value="C:plasma membrane"/>
    <property type="evidence" value="ECO:0007669"/>
    <property type="project" value="TreeGrafter"/>
</dbReference>
<dbReference type="SUPFAM" id="SSF56801">
    <property type="entry name" value="Acetyl-CoA synthetase-like"/>
    <property type="match status" value="1"/>
</dbReference>
<dbReference type="PANTHER" id="PTHR43107">
    <property type="entry name" value="LONG-CHAIN FATTY ACID TRANSPORT PROTEIN"/>
    <property type="match status" value="1"/>
</dbReference>
<dbReference type="InterPro" id="IPR042099">
    <property type="entry name" value="ANL_N_sf"/>
</dbReference>
<protein>
    <recommendedName>
        <fullName evidence="4">Long-chain-fatty-acid--CoA ligase</fullName>
    </recommendedName>
</protein>
<comment type="catalytic activity">
    <reaction evidence="5">
        <text>tetracosanoate + ATP + CoA = tetracosanoyl-CoA + AMP + diphosphate</text>
        <dbReference type="Rhea" id="RHEA:33639"/>
        <dbReference type="ChEBI" id="CHEBI:30616"/>
        <dbReference type="ChEBI" id="CHEBI:31014"/>
        <dbReference type="ChEBI" id="CHEBI:33019"/>
        <dbReference type="ChEBI" id="CHEBI:57287"/>
        <dbReference type="ChEBI" id="CHEBI:65052"/>
        <dbReference type="ChEBI" id="CHEBI:456215"/>
    </reaction>
    <physiologicalReaction direction="left-to-right" evidence="5">
        <dbReference type="Rhea" id="RHEA:33640"/>
    </physiologicalReaction>
</comment>
<name>A0A8S9Y3D1_APOLU</name>
<dbReference type="AlphaFoldDB" id="A0A8S9Y3D1"/>
<feature type="domain" description="AMP-dependent synthetase/ligase" evidence="6">
    <location>
        <begin position="56"/>
        <end position="376"/>
    </location>
</feature>
<dbReference type="InterPro" id="IPR020845">
    <property type="entry name" value="AMP-binding_CS"/>
</dbReference>
<proteinExistence type="inferred from homology"/>
<keyword evidence="2" id="KW-0436">Ligase</keyword>
<dbReference type="Gene3D" id="3.40.50.12780">
    <property type="entry name" value="N-terminal domain of ligase-like"/>
    <property type="match status" value="1"/>
</dbReference>
<evidence type="ECO:0000256" key="5">
    <source>
        <dbReference type="ARBA" id="ARBA00048666"/>
    </source>
</evidence>
<organism evidence="7 8">
    <name type="scientific">Apolygus lucorum</name>
    <name type="common">Small green plant bug</name>
    <name type="synonym">Lygocoris lucorum</name>
    <dbReference type="NCBI Taxonomy" id="248454"/>
    <lineage>
        <taxon>Eukaryota</taxon>
        <taxon>Metazoa</taxon>
        <taxon>Ecdysozoa</taxon>
        <taxon>Arthropoda</taxon>
        <taxon>Hexapoda</taxon>
        <taxon>Insecta</taxon>
        <taxon>Pterygota</taxon>
        <taxon>Neoptera</taxon>
        <taxon>Paraneoptera</taxon>
        <taxon>Hemiptera</taxon>
        <taxon>Heteroptera</taxon>
        <taxon>Panheteroptera</taxon>
        <taxon>Cimicomorpha</taxon>
        <taxon>Miridae</taxon>
        <taxon>Mirini</taxon>
        <taxon>Apolygus</taxon>
    </lineage>
</organism>
<accession>A0A8S9Y3D1</accession>
<dbReference type="InterPro" id="IPR045851">
    <property type="entry name" value="AMP-bd_C_sf"/>
</dbReference>